<evidence type="ECO:0000313" key="16">
    <source>
        <dbReference type="EMBL" id="CAH1113183.1"/>
    </source>
</evidence>
<evidence type="ECO:0000256" key="14">
    <source>
        <dbReference type="SAM" id="SignalP"/>
    </source>
</evidence>
<dbReference type="GO" id="GO:0005615">
    <property type="term" value="C:extracellular space"/>
    <property type="evidence" value="ECO:0007669"/>
    <property type="project" value="TreeGrafter"/>
</dbReference>
<evidence type="ECO:0000256" key="8">
    <source>
        <dbReference type="ARBA" id="ARBA00022801"/>
    </source>
</evidence>
<dbReference type="EMBL" id="OV651819">
    <property type="protein sequence ID" value="CAH1113183.1"/>
    <property type="molecule type" value="Genomic_DNA"/>
</dbReference>
<organism evidence="16 17">
    <name type="scientific">Psylliodes chrysocephalus</name>
    <dbReference type="NCBI Taxonomy" id="3402493"/>
    <lineage>
        <taxon>Eukaryota</taxon>
        <taxon>Metazoa</taxon>
        <taxon>Ecdysozoa</taxon>
        <taxon>Arthropoda</taxon>
        <taxon>Hexapoda</taxon>
        <taxon>Insecta</taxon>
        <taxon>Pterygota</taxon>
        <taxon>Neoptera</taxon>
        <taxon>Endopterygota</taxon>
        <taxon>Coleoptera</taxon>
        <taxon>Polyphaga</taxon>
        <taxon>Cucujiformia</taxon>
        <taxon>Chrysomeloidea</taxon>
        <taxon>Chrysomelidae</taxon>
        <taxon>Galerucinae</taxon>
        <taxon>Alticini</taxon>
        <taxon>Psylliodes</taxon>
    </lineage>
</organism>
<dbReference type="InterPro" id="IPR000834">
    <property type="entry name" value="Peptidase_M14"/>
</dbReference>
<proteinExistence type="inferred from homology"/>
<feature type="active site" description="Proton donor/acceptor" evidence="13">
    <location>
        <position position="300"/>
    </location>
</feature>
<feature type="signal peptide" evidence="14">
    <location>
        <begin position="1"/>
        <end position="16"/>
    </location>
</feature>
<keyword evidence="17" id="KW-1185">Reference proteome</keyword>
<dbReference type="GO" id="GO:0004181">
    <property type="term" value="F:metallocarboxypeptidase activity"/>
    <property type="evidence" value="ECO:0007669"/>
    <property type="project" value="InterPro"/>
</dbReference>
<dbReference type="GO" id="GO:0006508">
    <property type="term" value="P:proteolysis"/>
    <property type="evidence" value="ECO:0007669"/>
    <property type="project" value="UniProtKB-KW"/>
</dbReference>
<evidence type="ECO:0000259" key="15">
    <source>
        <dbReference type="PROSITE" id="PS52035"/>
    </source>
</evidence>
<comment type="subcellular location">
    <subcellularLocation>
        <location evidence="2">Secreted</location>
    </subcellularLocation>
</comment>
<dbReference type="FunFam" id="3.40.630.10:FF:000040">
    <property type="entry name" value="zinc carboxypeptidase"/>
    <property type="match status" value="1"/>
</dbReference>
<dbReference type="Pfam" id="PF00246">
    <property type="entry name" value="Peptidase_M14"/>
    <property type="match status" value="1"/>
</dbReference>
<protein>
    <recommendedName>
        <fullName evidence="15">Peptidase M14 domain-containing protein</fullName>
    </recommendedName>
</protein>
<evidence type="ECO:0000256" key="5">
    <source>
        <dbReference type="ARBA" id="ARBA00022645"/>
    </source>
</evidence>
<keyword evidence="5" id="KW-0121">Carboxypeptidase</keyword>
<keyword evidence="10" id="KW-0482">Metalloprotease</keyword>
<keyword evidence="7" id="KW-0479">Metal-binding</keyword>
<keyword evidence="6" id="KW-0645">Protease</keyword>
<dbReference type="GO" id="GO:0008270">
    <property type="term" value="F:zinc ion binding"/>
    <property type="evidence" value="ECO:0007669"/>
    <property type="project" value="InterPro"/>
</dbReference>
<dbReference type="OrthoDB" id="3626597at2759"/>
<keyword evidence="4" id="KW-0964">Secreted</keyword>
<feature type="domain" description="Peptidase M14" evidence="15">
    <location>
        <begin position="45"/>
        <end position="334"/>
    </location>
</feature>
<reference evidence="16" key="1">
    <citation type="submission" date="2022-01" db="EMBL/GenBank/DDBJ databases">
        <authorList>
            <person name="King R."/>
        </authorList>
    </citation>
    <scope>NUCLEOTIDE SEQUENCE</scope>
</reference>
<accession>A0A9P0GL77</accession>
<evidence type="ECO:0000256" key="11">
    <source>
        <dbReference type="ARBA" id="ARBA00023157"/>
    </source>
</evidence>
<evidence type="ECO:0000256" key="1">
    <source>
        <dbReference type="ARBA" id="ARBA00001947"/>
    </source>
</evidence>
<sequence>MILLKVLSILFVFCFQKVINNDFASTFSHPRCRRSVPHGQVSFDQFMRHEEINNYIRSLAYRYPKIVKLEHLGKSYEGRDILAIRISTGNYKKPTIFIEAGMHGREWIAPPVALYVIYQLIEVPQNYVLFQHVNWVIAPIMNPDGYEYTHEKERFWRKTRSRGNSCYGVDINRNFGFHWMATGASHLECSEIYGGPKAFSEVETIILGNYLWNNRNTIKLYVSLHGYGSYILYPWAFTTAVAKNQNELHTLGLEVNSAISRVYGTRYQVGAPPRILYAVAGGSADYAKGVAGIDLAYTIELPAGGPYNFDPPPSKIRPTVQETWEGFKVFHRHIERKHGKG</sequence>
<evidence type="ECO:0000256" key="12">
    <source>
        <dbReference type="ARBA" id="ARBA00057299"/>
    </source>
</evidence>
<keyword evidence="11" id="KW-1015">Disulfide bond</keyword>
<keyword evidence="8" id="KW-0378">Hydrolase</keyword>
<evidence type="ECO:0000256" key="9">
    <source>
        <dbReference type="ARBA" id="ARBA00022833"/>
    </source>
</evidence>
<evidence type="ECO:0000256" key="6">
    <source>
        <dbReference type="ARBA" id="ARBA00022670"/>
    </source>
</evidence>
<keyword evidence="14" id="KW-0732">Signal</keyword>
<evidence type="ECO:0000313" key="17">
    <source>
        <dbReference type="Proteomes" id="UP001153636"/>
    </source>
</evidence>
<evidence type="ECO:0000256" key="2">
    <source>
        <dbReference type="ARBA" id="ARBA00004613"/>
    </source>
</evidence>
<dbReference type="InterPro" id="IPR057246">
    <property type="entry name" value="CARBOXYPEPT_ZN_1"/>
</dbReference>
<comment type="function">
    <text evidence="12">Involved in the digestion of the blood meal.</text>
</comment>
<feature type="chain" id="PRO_5040428134" description="Peptidase M14 domain-containing protein" evidence="14">
    <location>
        <begin position="17"/>
        <end position="341"/>
    </location>
</feature>
<dbReference type="CDD" id="cd03860">
    <property type="entry name" value="M14_CP_A-B_like"/>
    <property type="match status" value="1"/>
</dbReference>
<dbReference type="PRINTS" id="PR00765">
    <property type="entry name" value="CRBOXYPTASEA"/>
</dbReference>
<evidence type="ECO:0000256" key="3">
    <source>
        <dbReference type="ARBA" id="ARBA00005988"/>
    </source>
</evidence>
<dbReference type="PANTHER" id="PTHR11705">
    <property type="entry name" value="PROTEASE FAMILY M14 CARBOXYPEPTIDASE A,B"/>
    <property type="match status" value="1"/>
</dbReference>
<dbReference type="Gene3D" id="3.40.630.10">
    <property type="entry name" value="Zn peptidases"/>
    <property type="match status" value="1"/>
</dbReference>
<evidence type="ECO:0000256" key="10">
    <source>
        <dbReference type="ARBA" id="ARBA00023049"/>
    </source>
</evidence>
<gene>
    <name evidence="16" type="ORF">PSYICH_LOCUS13847</name>
</gene>
<dbReference type="SMART" id="SM00631">
    <property type="entry name" value="Zn_pept"/>
    <property type="match status" value="1"/>
</dbReference>
<dbReference type="PROSITE" id="PS52035">
    <property type="entry name" value="PEPTIDASE_M14"/>
    <property type="match status" value="1"/>
</dbReference>
<comment type="cofactor">
    <cofactor evidence="1">
        <name>Zn(2+)</name>
        <dbReference type="ChEBI" id="CHEBI:29105"/>
    </cofactor>
</comment>
<evidence type="ECO:0000256" key="13">
    <source>
        <dbReference type="PROSITE-ProRule" id="PRU01379"/>
    </source>
</evidence>
<dbReference type="Proteomes" id="UP001153636">
    <property type="component" value="Chromosome 7"/>
</dbReference>
<evidence type="ECO:0000256" key="4">
    <source>
        <dbReference type="ARBA" id="ARBA00022525"/>
    </source>
</evidence>
<comment type="similarity">
    <text evidence="3 13">Belongs to the peptidase M14 family.</text>
</comment>
<dbReference type="PROSITE" id="PS00132">
    <property type="entry name" value="CARBOXYPEPT_ZN_1"/>
    <property type="match status" value="1"/>
</dbReference>
<evidence type="ECO:0000256" key="7">
    <source>
        <dbReference type="ARBA" id="ARBA00022723"/>
    </source>
</evidence>
<dbReference type="PANTHER" id="PTHR11705:SF140">
    <property type="entry name" value="FI02848P-RELATED"/>
    <property type="match status" value="1"/>
</dbReference>
<keyword evidence="9" id="KW-0862">Zinc</keyword>
<name>A0A9P0GL77_9CUCU</name>
<dbReference type="SUPFAM" id="SSF53187">
    <property type="entry name" value="Zn-dependent exopeptidases"/>
    <property type="match status" value="1"/>
</dbReference>
<dbReference type="AlphaFoldDB" id="A0A9P0GL77"/>